<dbReference type="GO" id="GO:0046872">
    <property type="term" value="F:metal ion binding"/>
    <property type="evidence" value="ECO:0007669"/>
    <property type="project" value="UniProtKB-KW"/>
</dbReference>
<dbReference type="Pfam" id="PF00903">
    <property type="entry name" value="Glyoxalase"/>
    <property type="match status" value="1"/>
</dbReference>
<dbReference type="PROSITE" id="PS00934">
    <property type="entry name" value="GLYOXALASE_I_1"/>
    <property type="match status" value="1"/>
</dbReference>
<keyword evidence="2" id="KW-0479">Metal-binding</keyword>
<gene>
    <name evidence="4" type="ORF">IMSHALPRED_008815</name>
</gene>
<dbReference type="InterPro" id="IPR004360">
    <property type="entry name" value="Glyas_Fos-R_dOase_dom"/>
</dbReference>
<keyword evidence="5" id="KW-1185">Reference proteome</keyword>
<comment type="caution">
    <text evidence="4">The sequence shown here is derived from an EMBL/GenBank/DDBJ whole genome shotgun (WGS) entry which is preliminary data.</text>
</comment>
<dbReference type="SUPFAM" id="SSF54593">
    <property type="entry name" value="Glyoxalase/Bleomycin resistance protein/Dihydroxybiphenyl dioxygenase"/>
    <property type="match status" value="1"/>
</dbReference>
<organism evidence="4 5">
    <name type="scientific">Imshaugia aleurites</name>
    <dbReference type="NCBI Taxonomy" id="172621"/>
    <lineage>
        <taxon>Eukaryota</taxon>
        <taxon>Fungi</taxon>
        <taxon>Dikarya</taxon>
        <taxon>Ascomycota</taxon>
        <taxon>Pezizomycotina</taxon>
        <taxon>Lecanoromycetes</taxon>
        <taxon>OSLEUM clade</taxon>
        <taxon>Lecanoromycetidae</taxon>
        <taxon>Lecanorales</taxon>
        <taxon>Lecanorineae</taxon>
        <taxon>Parmeliaceae</taxon>
        <taxon>Imshaugia</taxon>
    </lineage>
</organism>
<feature type="domain" description="VOC" evidence="3">
    <location>
        <begin position="9"/>
        <end position="137"/>
    </location>
</feature>
<dbReference type="InterPro" id="IPR050383">
    <property type="entry name" value="GlyoxalaseI/FosfomycinResist"/>
</dbReference>
<dbReference type="EMBL" id="CAJPDT010000064">
    <property type="protein sequence ID" value="CAF9932152.1"/>
    <property type="molecule type" value="Genomic_DNA"/>
</dbReference>
<dbReference type="InterPro" id="IPR018146">
    <property type="entry name" value="Glyoxalase_1_CS"/>
</dbReference>
<name>A0A8H3IL78_9LECA</name>
<dbReference type="InterPro" id="IPR037523">
    <property type="entry name" value="VOC_core"/>
</dbReference>
<evidence type="ECO:0000313" key="5">
    <source>
        <dbReference type="Proteomes" id="UP000664534"/>
    </source>
</evidence>
<reference evidence="4" key="1">
    <citation type="submission" date="2021-03" db="EMBL/GenBank/DDBJ databases">
        <authorList>
            <person name="Tagirdzhanova G."/>
        </authorList>
    </citation>
    <scope>NUCLEOTIDE SEQUENCE</scope>
</reference>
<dbReference type="Gene3D" id="3.10.180.10">
    <property type="entry name" value="2,3-Dihydroxybiphenyl 1,2-Dioxygenase, domain 1"/>
    <property type="match status" value="1"/>
</dbReference>
<evidence type="ECO:0000259" key="3">
    <source>
        <dbReference type="PROSITE" id="PS51819"/>
    </source>
</evidence>
<evidence type="ECO:0000256" key="1">
    <source>
        <dbReference type="ARBA" id="ARBA00010363"/>
    </source>
</evidence>
<dbReference type="GO" id="GO:0004462">
    <property type="term" value="F:lactoylglutathione lyase activity"/>
    <property type="evidence" value="ECO:0007669"/>
    <property type="project" value="InterPro"/>
</dbReference>
<dbReference type="PROSITE" id="PS51819">
    <property type="entry name" value="VOC"/>
    <property type="match status" value="1"/>
</dbReference>
<dbReference type="OrthoDB" id="5371818at2759"/>
<comment type="similarity">
    <text evidence="1">Belongs to the glyoxalase I family.</text>
</comment>
<dbReference type="InterPro" id="IPR029068">
    <property type="entry name" value="Glyas_Bleomycin-R_OHBP_Dase"/>
</dbReference>
<proteinExistence type="inferred from homology"/>
<protein>
    <recommendedName>
        <fullName evidence="3">VOC domain-containing protein</fullName>
    </recommendedName>
</protein>
<sequence>MASKIVVKALDHIVLTVRCVPTTVAFYEKMLGMKHEVFTSSKDRDVERHALVFGSQKINLHQAGREFEPKAQNVQPGSGDLCFLTDTPVDEVLKAFREQKMEILEGGSVVERTGAVGRLKSVYVRDPDGNLVEVSNYE</sequence>
<dbReference type="Proteomes" id="UP000664534">
    <property type="component" value="Unassembled WGS sequence"/>
</dbReference>
<evidence type="ECO:0000256" key="2">
    <source>
        <dbReference type="ARBA" id="ARBA00022723"/>
    </source>
</evidence>
<accession>A0A8H3IL78</accession>
<dbReference type="PANTHER" id="PTHR21366">
    <property type="entry name" value="GLYOXALASE FAMILY PROTEIN"/>
    <property type="match status" value="1"/>
</dbReference>
<evidence type="ECO:0000313" key="4">
    <source>
        <dbReference type="EMBL" id="CAF9932152.1"/>
    </source>
</evidence>
<dbReference type="PANTHER" id="PTHR21366:SF14">
    <property type="entry name" value="GLYOXALASE DOMAIN-CONTAINING PROTEIN 5"/>
    <property type="match status" value="1"/>
</dbReference>
<dbReference type="AlphaFoldDB" id="A0A8H3IL78"/>
<dbReference type="CDD" id="cd07253">
    <property type="entry name" value="GLOD5"/>
    <property type="match status" value="1"/>
</dbReference>